<dbReference type="PANTHER" id="PTHR42693:SF33">
    <property type="entry name" value="ARYLSULFATASE"/>
    <property type="match status" value="1"/>
</dbReference>
<keyword evidence="3 7" id="KW-0378">Hydrolase</keyword>
<evidence type="ECO:0000256" key="3">
    <source>
        <dbReference type="ARBA" id="ARBA00022801"/>
    </source>
</evidence>
<dbReference type="Proteomes" id="UP001198461">
    <property type="component" value="Unassembled WGS sequence"/>
</dbReference>
<dbReference type="InterPro" id="IPR050738">
    <property type="entry name" value="Sulfatase"/>
</dbReference>
<sequence length="552" mass="62990">MENLKIKKIVLGISALPVSLGCMAINQTEVTEQRNILVIVCDQLRPDFLNVYGGKMIECEGTNELARMGVVFDNAITASPVSAPARASMMTGRYPSTHGVWCNDRPFNEGMEYLPQRMADNGYITAAFGKLHHTPAADSKGFDVYIPMEESRLKEMEPYVAYMKGRYPGIKMDRYNDLSKNFGFEKPMADHYDYWTTTNALCFLTDYKENKFEGKPFFVWLSLQGPHGPYDPPAEVKGKADASQIPDRIKEVSGDIPSVVEKRQAFHMTEDGMKKSRIAYAEKLKMEDEQVERVLNRLKENNLLEKTTILFVADHGDQIGDHNLNQKGPFPYPYHQNIPMILANCPGVKGGTRSDILVSNIDIATTCLELAGDKRPLGLSRSLAGMLNDPAMQREVNFSEFCDSYKMVENKRYRMAYYPFEGKIMLFDKLKDPCYLQNLSGSESLASVKLDFMKSLMDFQVVCKGVHVEAQDCTTEVQNGIGKLHPDWKNDGFEVNFPLTYSKWKYLKEHNQDYHYNDFCIPMKVMRAYGAFWEHPAYKKEKKLLINKNKHI</sequence>
<evidence type="ECO:0000256" key="2">
    <source>
        <dbReference type="ARBA" id="ARBA00022723"/>
    </source>
</evidence>
<feature type="domain" description="Sulfatase N-terminal" evidence="6">
    <location>
        <begin position="34"/>
        <end position="372"/>
    </location>
</feature>
<keyword evidence="4" id="KW-0106">Calcium</keyword>
<dbReference type="RefSeq" id="WP_225450665.1">
    <property type="nucleotide sequence ID" value="NZ_JAIWXB010000011.1"/>
</dbReference>
<comment type="PTM">
    <text evidence="5">The conversion to 3-oxoalanine (also known as C-formylglycine, FGly), of a serine or cysteine residue in prokaryotes and of a cysteine residue in eukaryotes, is critical for catalytic activity.</text>
</comment>
<evidence type="ECO:0000256" key="5">
    <source>
        <dbReference type="PIRSR" id="PIRSR600917-52"/>
    </source>
</evidence>
<evidence type="ECO:0000259" key="6">
    <source>
        <dbReference type="Pfam" id="PF00884"/>
    </source>
</evidence>
<gene>
    <name evidence="7" type="ORF">LD004_08315</name>
</gene>
<dbReference type="PROSITE" id="PS00523">
    <property type="entry name" value="SULFATASE_1"/>
    <property type="match status" value="1"/>
</dbReference>
<dbReference type="Pfam" id="PF00884">
    <property type="entry name" value="Sulfatase"/>
    <property type="match status" value="1"/>
</dbReference>
<dbReference type="Gene3D" id="3.40.720.10">
    <property type="entry name" value="Alkaline Phosphatase, subunit A"/>
    <property type="match status" value="1"/>
</dbReference>
<protein>
    <submittedName>
        <fullName evidence="7">Sulfatase-like hydrolase/transferase</fullName>
    </submittedName>
</protein>
<dbReference type="SUPFAM" id="SSF53649">
    <property type="entry name" value="Alkaline phosphatase-like"/>
    <property type="match status" value="1"/>
</dbReference>
<dbReference type="GO" id="GO:0004065">
    <property type="term" value="F:arylsulfatase activity"/>
    <property type="evidence" value="ECO:0007669"/>
    <property type="project" value="TreeGrafter"/>
</dbReference>
<evidence type="ECO:0000313" key="7">
    <source>
        <dbReference type="EMBL" id="MCA4703619.1"/>
    </source>
</evidence>
<organism evidence="7 8">
    <name type="scientific">Bacteroides xylanisolvens</name>
    <dbReference type="NCBI Taxonomy" id="371601"/>
    <lineage>
        <taxon>Bacteria</taxon>
        <taxon>Pseudomonadati</taxon>
        <taxon>Bacteroidota</taxon>
        <taxon>Bacteroidia</taxon>
        <taxon>Bacteroidales</taxon>
        <taxon>Bacteroidaceae</taxon>
        <taxon>Bacteroides</taxon>
    </lineage>
</organism>
<comment type="caution">
    <text evidence="7">The sequence shown here is derived from an EMBL/GenBank/DDBJ whole genome shotgun (WGS) entry which is preliminary data.</text>
</comment>
<evidence type="ECO:0000313" key="8">
    <source>
        <dbReference type="Proteomes" id="UP001198461"/>
    </source>
</evidence>
<dbReference type="InterPro" id="IPR000917">
    <property type="entry name" value="Sulfatase_N"/>
</dbReference>
<accession>A0AAW4SWV5</accession>
<comment type="similarity">
    <text evidence="1">Belongs to the sulfatase family.</text>
</comment>
<dbReference type="PROSITE" id="PS51257">
    <property type="entry name" value="PROKAR_LIPOPROTEIN"/>
    <property type="match status" value="1"/>
</dbReference>
<reference evidence="7" key="1">
    <citation type="submission" date="2023-08" db="EMBL/GenBank/DDBJ databases">
        <title>Mucin Metabolism Genes Underlie the Key Renovations of Bacteroides xylanisolvens Genomes in Captive Great Apes.</title>
        <authorList>
            <person name="Nishida A.H."/>
        </authorList>
    </citation>
    <scope>NUCLEOTIDE SEQUENCE</scope>
    <source>
        <strain evidence="7">P13.H9</strain>
    </source>
</reference>
<dbReference type="InterPro" id="IPR017850">
    <property type="entry name" value="Alkaline_phosphatase_core_sf"/>
</dbReference>
<proteinExistence type="inferred from homology"/>
<keyword evidence="2" id="KW-0479">Metal-binding</keyword>
<evidence type="ECO:0000256" key="1">
    <source>
        <dbReference type="ARBA" id="ARBA00008779"/>
    </source>
</evidence>
<dbReference type="InterPro" id="IPR024607">
    <property type="entry name" value="Sulfatase_CS"/>
</dbReference>
<evidence type="ECO:0000256" key="4">
    <source>
        <dbReference type="ARBA" id="ARBA00022837"/>
    </source>
</evidence>
<dbReference type="AlphaFoldDB" id="A0AAW4SWV5"/>
<dbReference type="GO" id="GO:0046872">
    <property type="term" value="F:metal ion binding"/>
    <property type="evidence" value="ECO:0007669"/>
    <property type="project" value="UniProtKB-KW"/>
</dbReference>
<dbReference type="EMBL" id="JAIWYE010000017">
    <property type="protein sequence ID" value="MCA4703619.1"/>
    <property type="molecule type" value="Genomic_DNA"/>
</dbReference>
<dbReference type="PANTHER" id="PTHR42693">
    <property type="entry name" value="ARYLSULFATASE FAMILY MEMBER"/>
    <property type="match status" value="1"/>
</dbReference>
<name>A0AAW4SWV5_9BACE</name>
<feature type="modified residue" description="3-oxoalanine (Ser)" evidence="5">
    <location>
        <position position="82"/>
    </location>
</feature>